<feature type="modified residue" description="4-aspartylphosphate" evidence="10">
    <location>
        <position position="612"/>
    </location>
</feature>
<dbReference type="GO" id="GO:0005886">
    <property type="term" value="C:plasma membrane"/>
    <property type="evidence" value="ECO:0007669"/>
    <property type="project" value="UniProtKB-SubCell"/>
</dbReference>
<dbReference type="InterPro" id="IPR001789">
    <property type="entry name" value="Sig_transdc_resp-reg_receiver"/>
</dbReference>
<evidence type="ECO:0000256" key="12">
    <source>
        <dbReference type="SAM" id="MobiDB-lite"/>
    </source>
</evidence>
<dbReference type="GO" id="GO:0006355">
    <property type="term" value="P:regulation of DNA-templated transcription"/>
    <property type="evidence" value="ECO:0007669"/>
    <property type="project" value="InterPro"/>
</dbReference>
<evidence type="ECO:0000256" key="11">
    <source>
        <dbReference type="SAM" id="Coils"/>
    </source>
</evidence>
<dbReference type="Pfam" id="PF02518">
    <property type="entry name" value="HATPase_c"/>
    <property type="match status" value="1"/>
</dbReference>
<accession>A0A919J635</accession>
<gene>
    <name evidence="16" type="ORF">Afe05nite_51240</name>
</gene>
<dbReference type="Gene3D" id="1.10.287.130">
    <property type="match status" value="1"/>
</dbReference>
<dbReference type="PANTHER" id="PTHR43065">
    <property type="entry name" value="SENSOR HISTIDINE KINASE"/>
    <property type="match status" value="1"/>
</dbReference>
<organism evidence="16 17">
    <name type="scientific">Paractinoplanes ferrugineus</name>
    <dbReference type="NCBI Taxonomy" id="113564"/>
    <lineage>
        <taxon>Bacteria</taxon>
        <taxon>Bacillati</taxon>
        <taxon>Actinomycetota</taxon>
        <taxon>Actinomycetes</taxon>
        <taxon>Micromonosporales</taxon>
        <taxon>Micromonosporaceae</taxon>
        <taxon>Paractinoplanes</taxon>
    </lineage>
</organism>
<keyword evidence="6" id="KW-0547">Nucleotide-binding</keyword>
<dbReference type="AlphaFoldDB" id="A0A919J635"/>
<evidence type="ECO:0000259" key="14">
    <source>
        <dbReference type="PROSITE" id="PS50110"/>
    </source>
</evidence>
<dbReference type="Pfam" id="PF13426">
    <property type="entry name" value="PAS_9"/>
    <property type="match status" value="1"/>
</dbReference>
<comment type="catalytic activity">
    <reaction evidence="1">
        <text>ATP + protein L-histidine = ADP + protein N-phospho-L-histidine.</text>
        <dbReference type="EC" id="2.7.13.3"/>
    </reaction>
</comment>
<feature type="domain" description="PAS" evidence="15">
    <location>
        <begin position="137"/>
        <end position="190"/>
    </location>
</feature>
<keyword evidence="4 10" id="KW-0597">Phosphoprotein</keyword>
<dbReference type="SUPFAM" id="SSF52172">
    <property type="entry name" value="CheY-like"/>
    <property type="match status" value="1"/>
</dbReference>
<dbReference type="PANTHER" id="PTHR43065:SF46">
    <property type="entry name" value="C4-DICARBOXYLATE TRANSPORT SENSOR PROTEIN DCTB"/>
    <property type="match status" value="1"/>
</dbReference>
<feature type="region of interest" description="Disordered" evidence="12">
    <location>
        <begin position="536"/>
        <end position="555"/>
    </location>
</feature>
<dbReference type="EC" id="2.7.13.3" evidence="3"/>
<dbReference type="RefSeq" id="WP_203819727.1">
    <property type="nucleotide sequence ID" value="NZ_BAAABP010000052.1"/>
</dbReference>
<keyword evidence="11" id="KW-0175">Coiled coil</keyword>
<evidence type="ECO:0000259" key="13">
    <source>
        <dbReference type="PROSITE" id="PS50109"/>
    </source>
</evidence>
<evidence type="ECO:0000259" key="15">
    <source>
        <dbReference type="PROSITE" id="PS50112"/>
    </source>
</evidence>
<reference evidence="16" key="1">
    <citation type="submission" date="2021-01" db="EMBL/GenBank/DDBJ databases">
        <title>Whole genome shotgun sequence of Actinoplanes ferrugineus NBRC 15555.</title>
        <authorList>
            <person name="Komaki H."/>
            <person name="Tamura T."/>
        </authorList>
    </citation>
    <scope>NUCLEOTIDE SEQUENCE</scope>
    <source>
        <strain evidence="16">NBRC 15555</strain>
    </source>
</reference>
<dbReference type="Pfam" id="PF00989">
    <property type="entry name" value="PAS"/>
    <property type="match status" value="1"/>
</dbReference>
<dbReference type="InterPro" id="IPR000014">
    <property type="entry name" value="PAS"/>
</dbReference>
<feature type="domain" description="PAS" evidence="15">
    <location>
        <begin position="17"/>
        <end position="69"/>
    </location>
</feature>
<dbReference type="GO" id="GO:0000155">
    <property type="term" value="F:phosphorelay sensor kinase activity"/>
    <property type="evidence" value="ECO:0007669"/>
    <property type="project" value="InterPro"/>
</dbReference>
<dbReference type="GO" id="GO:0005524">
    <property type="term" value="F:ATP binding"/>
    <property type="evidence" value="ECO:0007669"/>
    <property type="project" value="UniProtKB-KW"/>
</dbReference>
<name>A0A919J635_9ACTN</name>
<evidence type="ECO:0000256" key="10">
    <source>
        <dbReference type="PROSITE-ProRule" id="PRU00169"/>
    </source>
</evidence>
<feature type="coiled-coil region" evidence="11">
    <location>
        <begin position="258"/>
        <end position="294"/>
    </location>
</feature>
<evidence type="ECO:0000313" key="16">
    <source>
        <dbReference type="EMBL" id="GIE13284.1"/>
    </source>
</evidence>
<dbReference type="PROSITE" id="PS50110">
    <property type="entry name" value="RESPONSE_REGULATORY"/>
    <property type="match status" value="1"/>
</dbReference>
<dbReference type="SMART" id="SM00388">
    <property type="entry name" value="HisKA"/>
    <property type="match status" value="1"/>
</dbReference>
<dbReference type="InterPro" id="IPR035965">
    <property type="entry name" value="PAS-like_dom_sf"/>
</dbReference>
<dbReference type="InterPro" id="IPR005467">
    <property type="entry name" value="His_kinase_dom"/>
</dbReference>
<keyword evidence="17" id="KW-1185">Reference proteome</keyword>
<feature type="domain" description="Histidine kinase" evidence="13">
    <location>
        <begin position="300"/>
        <end position="532"/>
    </location>
</feature>
<dbReference type="Gene3D" id="3.30.565.10">
    <property type="entry name" value="Histidine kinase-like ATPase, C-terminal domain"/>
    <property type="match status" value="1"/>
</dbReference>
<feature type="domain" description="Response regulatory" evidence="14">
    <location>
        <begin position="561"/>
        <end position="677"/>
    </location>
</feature>
<evidence type="ECO:0000256" key="3">
    <source>
        <dbReference type="ARBA" id="ARBA00012438"/>
    </source>
</evidence>
<comment type="subcellular location">
    <subcellularLocation>
        <location evidence="2">Cell membrane</location>
    </subcellularLocation>
</comment>
<dbReference type="SMART" id="SM00448">
    <property type="entry name" value="REC"/>
    <property type="match status" value="1"/>
</dbReference>
<evidence type="ECO:0000256" key="4">
    <source>
        <dbReference type="ARBA" id="ARBA00022553"/>
    </source>
</evidence>
<evidence type="ECO:0000256" key="2">
    <source>
        <dbReference type="ARBA" id="ARBA00004236"/>
    </source>
</evidence>
<dbReference type="InterPro" id="IPR036890">
    <property type="entry name" value="HATPase_C_sf"/>
</dbReference>
<sequence length="682" mass="73480">MSASSAADGAPATTTAPDEVLIRLWEAAPDAVLAVDRAGLIVAANAATERIFGYPRTELVGKPVDLLVPHRFRAAHPRRRDSYDSRPVPRPMGAAGTTLAALRNDGSEFPAEISLSALPESGLVVAAVRDVTERVSIEHKYRGLLDAAPDAIVAVDESGRILLVNSQAERLFGYDRAELVGQAIETLVPEASRSRHPQLRRRYTDLPVTRPMGAGLALVARRKDGTEFPAEISLSALSCGGDMIVSAAVRDVSDRIAEQDAQRQLAVHREQVTAAEQRRRLEEQLHQAQRLESLGQLAGGVAHDFNNLLAVMLNYTRMVLDLLEDPAAPSAPDRGQACRDLHQVLRAGGRATELTHQLLAFGRREVVRPRPLDLNQVIDDVQQLLRRSIGEHIDLHVELDPHLWPIMADPGQIEQILVNLAVNARDAMPGGGTLSVHTRNMDLPHDGADRTLPALPAGRYARVRIADTGHGIPADVLDRVFEPFFTTKPAGQGTGLGLATVYGIISQAGGYATIQSTPGAGTAFIIALPATDEAMPATGDPAHHTPATEPTTRQPPRAGETILVVEDEEALREVTARILSRNGYQVIAAADGPQAIKICQDVAQPVSLVLSDVVMPRMNGAELAEQIHQIRPDVKVLFMSGYAQPFATGKGVLDADTVLITKPFSQAELIDRIRETLDADYG</sequence>
<evidence type="ECO:0000256" key="5">
    <source>
        <dbReference type="ARBA" id="ARBA00022679"/>
    </source>
</evidence>
<keyword evidence="9" id="KW-0902">Two-component regulatory system</keyword>
<dbReference type="SMART" id="SM00387">
    <property type="entry name" value="HATPase_c"/>
    <property type="match status" value="1"/>
</dbReference>
<dbReference type="Pfam" id="PF00072">
    <property type="entry name" value="Response_reg"/>
    <property type="match status" value="1"/>
</dbReference>
<dbReference type="Gene3D" id="3.40.50.2300">
    <property type="match status" value="1"/>
</dbReference>
<dbReference type="InterPro" id="IPR004358">
    <property type="entry name" value="Sig_transdc_His_kin-like_C"/>
</dbReference>
<dbReference type="SUPFAM" id="SSF55785">
    <property type="entry name" value="PYP-like sensor domain (PAS domain)"/>
    <property type="match status" value="2"/>
</dbReference>
<dbReference type="SUPFAM" id="SSF55874">
    <property type="entry name" value="ATPase domain of HSP90 chaperone/DNA topoisomerase II/histidine kinase"/>
    <property type="match status" value="1"/>
</dbReference>
<evidence type="ECO:0000256" key="7">
    <source>
        <dbReference type="ARBA" id="ARBA00022777"/>
    </source>
</evidence>
<dbReference type="PROSITE" id="PS50112">
    <property type="entry name" value="PAS"/>
    <property type="match status" value="2"/>
</dbReference>
<dbReference type="InterPro" id="IPR013767">
    <property type="entry name" value="PAS_fold"/>
</dbReference>
<protein>
    <recommendedName>
        <fullName evidence="3">histidine kinase</fullName>
        <ecNumber evidence="3">2.7.13.3</ecNumber>
    </recommendedName>
</protein>
<keyword evidence="8" id="KW-0067">ATP-binding</keyword>
<dbReference type="NCBIfam" id="TIGR00229">
    <property type="entry name" value="sensory_box"/>
    <property type="match status" value="2"/>
</dbReference>
<proteinExistence type="predicted"/>
<keyword evidence="5" id="KW-0808">Transferase</keyword>
<dbReference type="PRINTS" id="PR00344">
    <property type="entry name" value="BCTRLSENSOR"/>
</dbReference>
<dbReference type="SMART" id="SM00091">
    <property type="entry name" value="PAS"/>
    <property type="match status" value="2"/>
</dbReference>
<dbReference type="EMBL" id="BOMM01000047">
    <property type="protein sequence ID" value="GIE13284.1"/>
    <property type="molecule type" value="Genomic_DNA"/>
</dbReference>
<comment type="caution">
    <text evidence="16">The sequence shown here is derived from an EMBL/GenBank/DDBJ whole genome shotgun (WGS) entry which is preliminary data.</text>
</comment>
<evidence type="ECO:0000313" key="17">
    <source>
        <dbReference type="Proteomes" id="UP000598174"/>
    </source>
</evidence>
<dbReference type="CDD" id="cd00130">
    <property type="entry name" value="PAS"/>
    <property type="match status" value="2"/>
</dbReference>
<dbReference type="SUPFAM" id="SSF47384">
    <property type="entry name" value="Homodimeric domain of signal transducing histidine kinase"/>
    <property type="match status" value="1"/>
</dbReference>
<evidence type="ECO:0000256" key="8">
    <source>
        <dbReference type="ARBA" id="ARBA00022840"/>
    </source>
</evidence>
<evidence type="ECO:0000256" key="9">
    <source>
        <dbReference type="ARBA" id="ARBA00023012"/>
    </source>
</evidence>
<dbReference type="InterPro" id="IPR003661">
    <property type="entry name" value="HisK_dim/P_dom"/>
</dbReference>
<keyword evidence="7 16" id="KW-0418">Kinase</keyword>
<evidence type="ECO:0000256" key="1">
    <source>
        <dbReference type="ARBA" id="ARBA00000085"/>
    </source>
</evidence>
<dbReference type="InterPro" id="IPR011006">
    <property type="entry name" value="CheY-like_superfamily"/>
</dbReference>
<dbReference type="Proteomes" id="UP000598174">
    <property type="component" value="Unassembled WGS sequence"/>
</dbReference>
<dbReference type="InterPro" id="IPR003594">
    <property type="entry name" value="HATPase_dom"/>
</dbReference>
<dbReference type="InterPro" id="IPR036097">
    <property type="entry name" value="HisK_dim/P_sf"/>
</dbReference>
<dbReference type="Gene3D" id="3.30.450.20">
    <property type="entry name" value="PAS domain"/>
    <property type="match status" value="2"/>
</dbReference>
<dbReference type="PROSITE" id="PS50109">
    <property type="entry name" value="HIS_KIN"/>
    <property type="match status" value="1"/>
</dbReference>
<evidence type="ECO:0000256" key="6">
    <source>
        <dbReference type="ARBA" id="ARBA00022741"/>
    </source>
</evidence>